<dbReference type="RefSeq" id="WP_025797555.1">
    <property type="nucleotide sequence ID" value="NZ_CP009706.1"/>
</dbReference>
<dbReference type="PANTHER" id="PTHR43861">
    <property type="entry name" value="TRANS-ACONITATE 2-METHYLTRANSFERASE-RELATED"/>
    <property type="match status" value="1"/>
</dbReference>
<accession>A0A097R4M7</accession>
<dbReference type="InterPro" id="IPR023149">
    <property type="entry name" value="Trans_acon_MeTrfase_C"/>
</dbReference>
<dbReference type="CDD" id="cd02440">
    <property type="entry name" value="AdoMet_MTases"/>
    <property type="match status" value="1"/>
</dbReference>
<dbReference type="Gene3D" id="3.40.50.150">
    <property type="entry name" value="Vaccinia Virus protein VP39"/>
    <property type="match status" value="1"/>
</dbReference>
<comment type="similarity">
    <text evidence="5">Belongs to the methyltransferase superfamily. Tam family.</text>
</comment>
<sequence>MSDWDPELYLRFEAERTRPARELLARIHHPHAMKVSDLGCGPGNSTALLAQAWPTAQVTGVDTSLNMLNKAQERLPQCTFVQSDISHWQPDEAQDVIYANAALQWVLDHETLLPHLVAQLADNGVLAIQMPDNLNQPSHALMRKVAAEGPWESLNGEAESVRKKLLTTEEYYDLLALQGCEVDIWRTTYYHVMPSASAIIDWLSSTGLRPFLDKLSEDQRPEFLRRYLCELEQVYTPRADGKVLLAFPRLFIVARNVENGAI</sequence>
<name>A0A097R4M7_HAFAL</name>
<proteinExistence type="inferred from homology"/>
<dbReference type="GO" id="GO:0030798">
    <property type="term" value="F:trans-aconitate 2-methyltransferase activity"/>
    <property type="evidence" value="ECO:0007669"/>
    <property type="project" value="UniProtKB-UniRule"/>
</dbReference>
<organism evidence="7 8">
    <name type="scientific">Hafnia alvei FB1</name>
    <dbReference type="NCBI Taxonomy" id="1453496"/>
    <lineage>
        <taxon>Bacteria</taxon>
        <taxon>Pseudomonadati</taxon>
        <taxon>Pseudomonadota</taxon>
        <taxon>Gammaproteobacteria</taxon>
        <taxon>Enterobacterales</taxon>
        <taxon>Hafniaceae</taxon>
        <taxon>Hafnia</taxon>
    </lineage>
</organism>
<dbReference type="EMBL" id="CP009706">
    <property type="protein sequence ID" value="AIU73674.1"/>
    <property type="molecule type" value="Genomic_DNA"/>
</dbReference>
<dbReference type="Pfam" id="PF13649">
    <property type="entry name" value="Methyltransf_25"/>
    <property type="match status" value="1"/>
</dbReference>
<comment type="catalytic activity">
    <reaction evidence="5">
        <text>trans-aconitate + S-adenosyl-L-methionine = (E)-3-(methoxycarbonyl)pent-2-enedioate + S-adenosyl-L-homocysteine</text>
        <dbReference type="Rhea" id="RHEA:14969"/>
        <dbReference type="ChEBI" id="CHEBI:15708"/>
        <dbReference type="ChEBI" id="CHEBI:57470"/>
        <dbReference type="ChEBI" id="CHEBI:57856"/>
        <dbReference type="ChEBI" id="CHEBI:59789"/>
        <dbReference type="EC" id="2.1.1.144"/>
    </reaction>
</comment>
<evidence type="ECO:0000256" key="1">
    <source>
        <dbReference type="ARBA" id="ARBA00022490"/>
    </source>
</evidence>
<keyword evidence="2 5" id="KW-0489">Methyltransferase</keyword>
<dbReference type="AlphaFoldDB" id="A0A097R4M7"/>
<dbReference type="OrthoDB" id="9795085at2"/>
<comment type="function">
    <text evidence="5">Catalyzes the S-adenosylmethionine monomethyl esterification of trans-aconitate.</text>
</comment>
<gene>
    <name evidence="5" type="primary">tam</name>
    <name evidence="7" type="ORF">AT03_15620</name>
</gene>
<reference evidence="7 8" key="1">
    <citation type="journal article" date="2014" name="Gut Pathog.">
        <title>Gene clusters of Hafnia alvei strain FB1 important in survival and pathogenesis: a draft genome perspective.</title>
        <authorList>
            <person name="Tan J.Y."/>
            <person name="Yin W.F."/>
            <person name="Chan K.G."/>
        </authorList>
    </citation>
    <scope>NUCLEOTIDE SEQUENCE [LARGE SCALE GENOMIC DNA]</scope>
    <source>
        <strain evidence="7 8">FB1</strain>
    </source>
</reference>
<dbReference type="NCBIfam" id="NF002463">
    <property type="entry name" value="PRK01683.1"/>
    <property type="match status" value="1"/>
</dbReference>
<dbReference type="Gene3D" id="1.10.150.290">
    <property type="entry name" value="S-adenosyl-L-methionine-dependent methyltransferases"/>
    <property type="match status" value="1"/>
</dbReference>
<keyword evidence="4 5" id="KW-0949">S-adenosyl-L-methionine</keyword>
<evidence type="ECO:0000256" key="3">
    <source>
        <dbReference type="ARBA" id="ARBA00022679"/>
    </source>
</evidence>
<dbReference type="InterPro" id="IPR041698">
    <property type="entry name" value="Methyltransf_25"/>
</dbReference>
<dbReference type="HAMAP" id="MF_00560">
    <property type="entry name" value="Tran_acon_Me_trans"/>
    <property type="match status" value="1"/>
</dbReference>
<dbReference type="PATRIC" id="fig|1453496.5.peg.3197"/>
<evidence type="ECO:0000256" key="4">
    <source>
        <dbReference type="ARBA" id="ARBA00022691"/>
    </source>
</evidence>
<dbReference type="InterPro" id="IPR029063">
    <property type="entry name" value="SAM-dependent_MTases_sf"/>
</dbReference>
<dbReference type="KEGG" id="hav:AT03_15620"/>
<dbReference type="GO" id="GO:0005737">
    <property type="term" value="C:cytoplasm"/>
    <property type="evidence" value="ECO:0007669"/>
    <property type="project" value="UniProtKB-SubCell"/>
</dbReference>
<feature type="domain" description="Methyltransferase" evidence="6">
    <location>
        <begin position="35"/>
        <end position="124"/>
    </location>
</feature>
<dbReference type="SUPFAM" id="SSF53335">
    <property type="entry name" value="S-adenosyl-L-methionine-dependent methyltransferases"/>
    <property type="match status" value="1"/>
</dbReference>
<comment type="subcellular location">
    <subcellularLocation>
        <location evidence="5">Cytoplasm</location>
    </subcellularLocation>
</comment>
<evidence type="ECO:0000259" key="6">
    <source>
        <dbReference type="Pfam" id="PF13649"/>
    </source>
</evidence>
<evidence type="ECO:0000313" key="7">
    <source>
        <dbReference type="EMBL" id="AIU73674.1"/>
    </source>
</evidence>
<dbReference type="PANTHER" id="PTHR43861:SF1">
    <property type="entry name" value="TRANS-ACONITATE 2-METHYLTRANSFERASE"/>
    <property type="match status" value="1"/>
</dbReference>
<dbReference type="GO" id="GO:0032259">
    <property type="term" value="P:methylation"/>
    <property type="evidence" value="ECO:0007669"/>
    <property type="project" value="UniProtKB-KW"/>
</dbReference>
<keyword evidence="8" id="KW-1185">Reference proteome</keyword>
<dbReference type="InterPro" id="IPR023506">
    <property type="entry name" value="Trans-aconitate_MeTrfase"/>
</dbReference>
<evidence type="ECO:0000256" key="5">
    <source>
        <dbReference type="HAMAP-Rule" id="MF_00560"/>
    </source>
</evidence>
<dbReference type="Proteomes" id="UP000029986">
    <property type="component" value="Chromosome"/>
</dbReference>
<keyword evidence="3 5" id="KW-0808">Transferase</keyword>
<dbReference type="HOGENOM" id="CLU_037990_5_2_6"/>
<dbReference type="eggNOG" id="COG4106">
    <property type="taxonomic scope" value="Bacteria"/>
</dbReference>
<dbReference type="EC" id="2.1.1.144" evidence="5"/>
<keyword evidence="1 5" id="KW-0963">Cytoplasm</keyword>
<evidence type="ECO:0000313" key="8">
    <source>
        <dbReference type="Proteomes" id="UP000029986"/>
    </source>
</evidence>
<evidence type="ECO:0000256" key="2">
    <source>
        <dbReference type="ARBA" id="ARBA00022603"/>
    </source>
</evidence>
<protein>
    <recommendedName>
        <fullName evidence="5">Trans-aconitate 2-methyltransferase</fullName>
        <ecNumber evidence="5">2.1.1.144</ecNumber>
    </recommendedName>
</protein>